<organism evidence="7 8">
    <name type="scientific">Fimbriimonas ginsengisoli</name>
    <dbReference type="NCBI Taxonomy" id="1005039"/>
    <lineage>
        <taxon>Bacteria</taxon>
        <taxon>Bacillati</taxon>
        <taxon>Armatimonadota</taxon>
        <taxon>Fimbriimonadia</taxon>
        <taxon>Fimbriimonadales</taxon>
        <taxon>Fimbriimonadaceae</taxon>
        <taxon>Fimbriimonas</taxon>
    </lineage>
</organism>
<feature type="domain" description="RNA polymerase sigma-70 region 2" evidence="5">
    <location>
        <begin position="26"/>
        <end position="93"/>
    </location>
</feature>
<dbReference type="Proteomes" id="UP000727962">
    <property type="component" value="Unassembled WGS sequence"/>
</dbReference>
<keyword evidence="2" id="KW-0805">Transcription regulation</keyword>
<feature type="domain" description="RNA polymerase sigma factor 70 region 4 type 2" evidence="6">
    <location>
        <begin position="130"/>
        <end position="182"/>
    </location>
</feature>
<dbReference type="InterPro" id="IPR013324">
    <property type="entry name" value="RNA_pol_sigma_r3/r4-like"/>
</dbReference>
<dbReference type="GO" id="GO:0003677">
    <property type="term" value="F:DNA binding"/>
    <property type="evidence" value="ECO:0007669"/>
    <property type="project" value="InterPro"/>
</dbReference>
<accession>A0A931LWI1</accession>
<dbReference type="CDD" id="cd06171">
    <property type="entry name" value="Sigma70_r4"/>
    <property type="match status" value="1"/>
</dbReference>
<dbReference type="Pfam" id="PF04542">
    <property type="entry name" value="Sigma70_r2"/>
    <property type="match status" value="1"/>
</dbReference>
<evidence type="ECO:0000259" key="6">
    <source>
        <dbReference type="Pfam" id="PF08281"/>
    </source>
</evidence>
<proteinExistence type="inferred from homology"/>
<dbReference type="EMBL" id="JACOSL010000064">
    <property type="protein sequence ID" value="MBI1757524.1"/>
    <property type="molecule type" value="Genomic_DNA"/>
</dbReference>
<gene>
    <name evidence="7" type="ORF">HYR64_10505</name>
</gene>
<dbReference type="SUPFAM" id="SSF88946">
    <property type="entry name" value="Sigma2 domain of RNA polymerase sigma factors"/>
    <property type="match status" value="1"/>
</dbReference>
<dbReference type="Gene3D" id="1.10.10.10">
    <property type="entry name" value="Winged helix-like DNA-binding domain superfamily/Winged helix DNA-binding domain"/>
    <property type="match status" value="1"/>
</dbReference>
<sequence>MRAEPNADAHLLERCRRHDREAFGQLVDAYQGRVFGFVRRMLPSQEDAWDVTQEVFIRAYQHFDRFDGRSSVKTWLFRIAHNLCVDRARKAARSIEEQPLPVGLESEDRMDLSDPRWEPERLAMEGELAEAVEQAIAGMSEKLRSVLLLHDKEDASYDEIAQALGLPVGTVKSRLFLARVHLQKCLTPYLKGGQVS</sequence>
<dbReference type="AlphaFoldDB" id="A0A931LWI1"/>
<reference evidence="7" key="1">
    <citation type="submission" date="2020-07" db="EMBL/GenBank/DDBJ databases">
        <title>Huge and variable diversity of episymbiotic CPR bacteria and DPANN archaea in groundwater ecosystems.</title>
        <authorList>
            <person name="He C.Y."/>
            <person name="Keren R."/>
            <person name="Whittaker M."/>
            <person name="Farag I.F."/>
            <person name="Doudna J."/>
            <person name="Cate J.H.D."/>
            <person name="Banfield J.F."/>
        </authorList>
    </citation>
    <scope>NUCLEOTIDE SEQUENCE</scope>
    <source>
        <strain evidence="7">NC_groundwater_17_Pr7_B-0.1um_64_12</strain>
    </source>
</reference>
<evidence type="ECO:0000256" key="4">
    <source>
        <dbReference type="ARBA" id="ARBA00023163"/>
    </source>
</evidence>
<comment type="caution">
    <text evidence="7">The sequence shown here is derived from an EMBL/GenBank/DDBJ whole genome shotgun (WGS) entry which is preliminary data.</text>
</comment>
<dbReference type="Gene3D" id="1.10.1740.10">
    <property type="match status" value="1"/>
</dbReference>
<keyword evidence="3" id="KW-0731">Sigma factor</keyword>
<dbReference type="NCBIfam" id="TIGR02937">
    <property type="entry name" value="sigma70-ECF"/>
    <property type="match status" value="1"/>
</dbReference>
<name>A0A931LWI1_FIMGI</name>
<evidence type="ECO:0000256" key="1">
    <source>
        <dbReference type="ARBA" id="ARBA00010641"/>
    </source>
</evidence>
<dbReference type="InterPro" id="IPR014284">
    <property type="entry name" value="RNA_pol_sigma-70_dom"/>
</dbReference>
<keyword evidence="4" id="KW-0804">Transcription</keyword>
<dbReference type="PANTHER" id="PTHR43133">
    <property type="entry name" value="RNA POLYMERASE ECF-TYPE SIGMA FACTO"/>
    <property type="match status" value="1"/>
</dbReference>
<dbReference type="InterPro" id="IPR013249">
    <property type="entry name" value="RNA_pol_sigma70_r4_t2"/>
</dbReference>
<dbReference type="InterPro" id="IPR039425">
    <property type="entry name" value="RNA_pol_sigma-70-like"/>
</dbReference>
<dbReference type="SUPFAM" id="SSF88659">
    <property type="entry name" value="Sigma3 and sigma4 domains of RNA polymerase sigma factors"/>
    <property type="match status" value="1"/>
</dbReference>
<evidence type="ECO:0000259" key="5">
    <source>
        <dbReference type="Pfam" id="PF04542"/>
    </source>
</evidence>
<dbReference type="InterPro" id="IPR036388">
    <property type="entry name" value="WH-like_DNA-bd_sf"/>
</dbReference>
<protein>
    <submittedName>
        <fullName evidence="7">Sigma-70 family RNA polymerase sigma factor</fullName>
    </submittedName>
</protein>
<evidence type="ECO:0000256" key="3">
    <source>
        <dbReference type="ARBA" id="ARBA00023082"/>
    </source>
</evidence>
<dbReference type="PANTHER" id="PTHR43133:SF51">
    <property type="entry name" value="RNA POLYMERASE SIGMA FACTOR"/>
    <property type="match status" value="1"/>
</dbReference>
<evidence type="ECO:0000313" key="7">
    <source>
        <dbReference type="EMBL" id="MBI1757524.1"/>
    </source>
</evidence>
<dbReference type="Pfam" id="PF08281">
    <property type="entry name" value="Sigma70_r4_2"/>
    <property type="match status" value="1"/>
</dbReference>
<comment type="similarity">
    <text evidence="1">Belongs to the sigma-70 factor family. ECF subfamily.</text>
</comment>
<evidence type="ECO:0000256" key="2">
    <source>
        <dbReference type="ARBA" id="ARBA00023015"/>
    </source>
</evidence>
<dbReference type="InterPro" id="IPR007627">
    <property type="entry name" value="RNA_pol_sigma70_r2"/>
</dbReference>
<evidence type="ECO:0000313" key="8">
    <source>
        <dbReference type="Proteomes" id="UP000727962"/>
    </source>
</evidence>
<dbReference type="InterPro" id="IPR013325">
    <property type="entry name" value="RNA_pol_sigma_r2"/>
</dbReference>
<dbReference type="GO" id="GO:0006352">
    <property type="term" value="P:DNA-templated transcription initiation"/>
    <property type="evidence" value="ECO:0007669"/>
    <property type="project" value="InterPro"/>
</dbReference>
<dbReference type="GO" id="GO:0016987">
    <property type="term" value="F:sigma factor activity"/>
    <property type="evidence" value="ECO:0007669"/>
    <property type="project" value="UniProtKB-KW"/>
</dbReference>